<proteinExistence type="inferred from homology"/>
<keyword evidence="3" id="KW-0233">DNA recombination</keyword>
<dbReference type="Gene3D" id="1.10.443.10">
    <property type="entry name" value="Intergrase catalytic core"/>
    <property type="match status" value="1"/>
</dbReference>
<dbReference type="AlphaFoldDB" id="A0A1N6ERJ9"/>
<dbReference type="EMBL" id="FSRA01000001">
    <property type="protein sequence ID" value="SIN85722.1"/>
    <property type="molecule type" value="Genomic_DNA"/>
</dbReference>
<dbReference type="InterPro" id="IPR013762">
    <property type="entry name" value="Integrase-like_cat_sf"/>
</dbReference>
<dbReference type="PANTHER" id="PTHR30349:SF41">
    <property type="entry name" value="INTEGRASE_RECOMBINASE PROTEIN MJ0367-RELATED"/>
    <property type="match status" value="1"/>
</dbReference>
<protein>
    <submittedName>
        <fullName evidence="5">Integrase</fullName>
    </submittedName>
</protein>
<evidence type="ECO:0000313" key="6">
    <source>
        <dbReference type="Proteomes" id="UP000185003"/>
    </source>
</evidence>
<dbReference type="CDD" id="cd00796">
    <property type="entry name" value="INT_Rci_Hp1_C"/>
    <property type="match status" value="1"/>
</dbReference>
<dbReference type="OrthoDB" id="644065at2"/>
<dbReference type="SUPFAM" id="SSF56349">
    <property type="entry name" value="DNA breaking-rejoining enzymes"/>
    <property type="match status" value="1"/>
</dbReference>
<name>A0A1N6ERJ9_9BACT</name>
<dbReference type="Pfam" id="PF12167">
    <property type="entry name" value="Arm-DNA-bind_2"/>
    <property type="match status" value="1"/>
</dbReference>
<organism evidence="5 6">
    <name type="scientific">Chitinophaga niabensis</name>
    <dbReference type="NCBI Taxonomy" id="536979"/>
    <lineage>
        <taxon>Bacteria</taxon>
        <taxon>Pseudomonadati</taxon>
        <taxon>Bacteroidota</taxon>
        <taxon>Chitinophagia</taxon>
        <taxon>Chitinophagales</taxon>
        <taxon>Chitinophagaceae</taxon>
        <taxon>Chitinophaga</taxon>
    </lineage>
</organism>
<gene>
    <name evidence="5" type="ORF">SAMN04488055_1786</name>
</gene>
<evidence type="ECO:0000259" key="4">
    <source>
        <dbReference type="PROSITE" id="PS51898"/>
    </source>
</evidence>
<dbReference type="GO" id="GO:0003677">
    <property type="term" value="F:DNA binding"/>
    <property type="evidence" value="ECO:0007669"/>
    <property type="project" value="UniProtKB-KW"/>
</dbReference>
<dbReference type="Proteomes" id="UP000185003">
    <property type="component" value="Unassembled WGS sequence"/>
</dbReference>
<dbReference type="InterPro" id="IPR050090">
    <property type="entry name" value="Tyrosine_recombinase_XerCD"/>
</dbReference>
<dbReference type="InterPro" id="IPR022000">
    <property type="entry name" value="Min27-like_integrase_DNA_bind"/>
</dbReference>
<keyword evidence="6" id="KW-1185">Reference proteome</keyword>
<evidence type="ECO:0000313" key="5">
    <source>
        <dbReference type="EMBL" id="SIN85722.1"/>
    </source>
</evidence>
<dbReference type="PANTHER" id="PTHR30349">
    <property type="entry name" value="PHAGE INTEGRASE-RELATED"/>
    <property type="match status" value="1"/>
</dbReference>
<evidence type="ECO:0000256" key="2">
    <source>
        <dbReference type="ARBA" id="ARBA00023125"/>
    </source>
</evidence>
<dbReference type="PROSITE" id="PS51898">
    <property type="entry name" value="TYR_RECOMBINASE"/>
    <property type="match status" value="1"/>
</dbReference>
<evidence type="ECO:0000256" key="1">
    <source>
        <dbReference type="ARBA" id="ARBA00008857"/>
    </source>
</evidence>
<dbReference type="GO" id="GO:0006310">
    <property type="term" value="P:DNA recombination"/>
    <property type="evidence" value="ECO:0007669"/>
    <property type="project" value="UniProtKB-KW"/>
</dbReference>
<accession>A0A1N6ERJ9</accession>
<sequence length="406" mass="46976">MGYGKRTPKGEISIDNHLGRIRLRWRHNKQRHQLNLPYSYTPENIHYATVKAAEIKLDIMKGYFDPSLEKYKPPVTIKPAKVKTLEELPAVIAGPVHLLFLHELAAKFNVWGNNIRNIDVENSIDYLYTRKVLEKWVDVPIELIAEKLNAEDWAVTTYNRRLHYLKTFFIWLLTNGIITQNYLADVCRKKDKNKKKTARREPISEKEISSFLKAIRNDTYCPPASRFKHSYYYPFLLFIFHTGVRNAEAIGLRVRHIDLEKGQIEISEAFARTIKGANHAARIRKDTKMGNTRYLPMSDDLRLLLIPQMEMKAPDDFVFLSPYGLSIDDRMLQRRIFKPVMIKLGIGDKDLYVARHCFGTRAVQQGMPVTDVAYLMGHSTIETAMRNYVSVNKPAVSLPAINLSRN</sequence>
<reference evidence="6" key="1">
    <citation type="submission" date="2016-11" db="EMBL/GenBank/DDBJ databases">
        <authorList>
            <person name="Varghese N."/>
            <person name="Submissions S."/>
        </authorList>
    </citation>
    <scope>NUCLEOTIDE SEQUENCE [LARGE SCALE GENOMIC DNA]</scope>
    <source>
        <strain evidence="6">DSM 24787</strain>
    </source>
</reference>
<dbReference type="InterPro" id="IPR011010">
    <property type="entry name" value="DNA_brk_join_enz"/>
</dbReference>
<dbReference type="InterPro" id="IPR002104">
    <property type="entry name" value="Integrase_catalytic"/>
</dbReference>
<comment type="similarity">
    <text evidence="1">Belongs to the 'phage' integrase family.</text>
</comment>
<dbReference type="RefSeq" id="WP_074238906.1">
    <property type="nucleotide sequence ID" value="NZ_FSRA01000001.1"/>
</dbReference>
<dbReference type="GO" id="GO:0015074">
    <property type="term" value="P:DNA integration"/>
    <property type="evidence" value="ECO:0007669"/>
    <property type="project" value="InterPro"/>
</dbReference>
<evidence type="ECO:0000256" key="3">
    <source>
        <dbReference type="ARBA" id="ARBA00023172"/>
    </source>
</evidence>
<keyword evidence="2" id="KW-0238">DNA-binding</keyword>
<feature type="domain" description="Tyr recombinase" evidence="4">
    <location>
        <begin position="198"/>
        <end position="401"/>
    </location>
</feature>
<dbReference type="Pfam" id="PF00589">
    <property type="entry name" value="Phage_integrase"/>
    <property type="match status" value="1"/>
</dbReference>